<dbReference type="KEGG" id="egr:104431674"/>
<sequence>MDAMEPAVVVVAAARIDRKSSIESEPRTLRVDQIQFAREAAKYVVNSRSTGEALTIFTAGLKPVACARTAVNADAVMDPKDKYFGHGASKFQWPEPRDVLSAPF</sequence>
<comment type="caution">
    <text evidence="1">The sequence shown here is derived from an EMBL/GenBank/DDBJ whole genome shotgun (WGS) entry which is preliminary data.</text>
</comment>
<gene>
    <name evidence="1" type="ORF">EUGRSUZ_L03270</name>
</gene>
<organism evidence="1 2">
    <name type="scientific">Eucalyptus grandis</name>
    <name type="common">Flooded gum</name>
    <dbReference type="NCBI Taxonomy" id="71139"/>
    <lineage>
        <taxon>Eukaryota</taxon>
        <taxon>Viridiplantae</taxon>
        <taxon>Streptophyta</taxon>
        <taxon>Embryophyta</taxon>
        <taxon>Tracheophyta</taxon>
        <taxon>Spermatophyta</taxon>
        <taxon>Magnoliopsida</taxon>
        <taxon>eudicotyledons</taxon>
        <taxon>Gunneridae</taxon>
        <taxon>Pentapetalae</taxon>
        <taxon>rosids</taxon>
        <taxon>malvids</taxon>
        <taxon>Myrtales</taxon>
        <taxon>Myrtaceae</taxon>
        <taxon>Myrtoideae</taxon>
        <taxon>Eucalypteae</taxon>
        <taxon>Eucalyptus</taxon>
    </lineage>
</organism>
<dbReference type="AlphaFoldDB" id="A0AAD9WGR3"/>
<reference evidence="1 2" key="1">
    <citation type="journal article" date="2014" name="Nature">
        <title>The genome of Eucalyptus grandis.</title>
        <authorList>
            <person name="Myburg A.A."/>
            <person name="Grattapaglia D."/>
            <person name="Tuskan G.A."/>
            <person name="Hellsten U."/>
            <person name="Hayes R.D."/>
            <person name="Grimwood J."/>
            <person name="Jenkins J."/>
            <person name="Lindquist E."/>
            <person name="Tice H."/>
            <person name="Bauer D."/>
            <person name="Goodstein D.M."/>
            <person name="Dubchak I."/>
            <person name="Poliakov A."/>
            <person name="Mizrachi E."/>
            <person name="Kullan A.R."/>
            <person name="Hussey S.G."/>
            <person name="Pinard D."/>
            <person name="van der Merwe K."/>
            <person name="Singh P."/>
            <person name="van Jaarsveld I."/>
            <person name="Silva-Junior O.B."/>
            <person name="Togawa R.C."/>
            <person name="Pappas M.R."/>
            <person name="Faria D.A."/>
            <person name="Sansaloni C.P."/>
            <person name="Petroli C.D."/>
            <person name="Yang X."/>
            <person name="Ranjan P."/>
            <person name="Tschaplinski T.J."/>
            <person name="Ye C.Y."/>
            <person name="Li T."/>
            <person name="Sterck L."/>
            <person name="Vanneste K."/>
            <person name="Murat F."/>
            <person name="Soler M."/>
            <person name="Clemente H.S."/>
            <person name="Saidi N."/>
            <person name="Cassan-Wang H."/>
            <person name="Dunand C."/>
            <person name="Hefer C.A."/>
            <person name="Bornberg-Bauer E."/>
            <person name="Kersting A.R."/>
            <person name="Vining K."/>
            <person name="Amarasinghe V."/>
            <person name="Ranik M."/>
            <person name="Naithani S."/>
            <person name="Elser J."/>
            <person name="Boyd A.E."/>
            <person name="Liston A."/>
            <person name="Spatafora J.W."/>
            <person name="Dharmwardhana P."/>
            <person name="Raja R."/>
            <person name="Sullivan C."/>
            <person name="Romanel E."/>
            <person name="Alves-Ferreira M."/>
            <person name="Kulheim C."/>
            <person name="Foley W."/>
            <person name="Carocha V."/>
            <person name="Paiva J."/>
            <person name="Kudrna D."/>
            <person name="Brommonschenkel S.H."/>
            <person name="Pasquali G."/>
            <person name="Byrne M."/>
            <person name="Rigault P."/>
            <person name="Tibbits J."/>
            <person name="Spokevicius A."/>
            <person name="Jones R.C."/>
            <person name="Steane D.A."/>
            <person name="Vaillancourt R.E."/>
            <person name="Potts B.M."/>
            <person name="Joubert F."/>
            <person name="Barry K."/>
            <person name="Pappas G.J."/>
            <person name="Strauss S.H."/>
            <person name="Jaiswal P."/>
            <person name="Grima-Pettenati J."/>
            <person name="Salse J."/>
            <person name="Van de Peer Y."/>
            <person name="Rokhsar D.S."/>
            <person name="Schmutz J."/>
        </authorList>
    </citation>
    <scope>NUCLEOTIDE SEQUENCE [LARGE SCALE GENOMIC DNA]</scope>
    <source>
        <strain evidence="2">cv. BRASUZ1</strain>
        <tissue evidence="1">Leaf extractions</tissue>
    </source>
</reference>
<dbReference type="Proteomes" id="UP000030711">
    <property type="component" value="Unassembled WGS sequence"/>
</dbReference>
<protein>
    <submittedName>
        <fullName evidence="1">Uncharacterized protein</fullName>
    </submittedName>
</protein>
<name>A0AAD9WGR3_EUCGR</name>
<evidence type="ECO:0000313" key="2">
    <source>
        <dbReference type="Proteomes" id="UP000030711"/>
    </source>
</evidence>
<dbReference type="PANTHER" id="PTHR34808">
    <property type="entry name" value="EXPRESSED PROTEIN"/>
    <property type="match status" value="1"/>
</dbReference>
<keyword evidence="2" id="KW-1185">Reference proteome</keyword>
<proteinExistence type="predicted"/>
<dbReference type="PANTHER" id="PTHR34808:SF2">
    <property type="entry name" value="EXPRESSED PROTEIN"/>
    <property type="match status" value="1"/>
</dbReference>
<evidence type="ECO:0000313" key="1">
    <source>
        <dbReference type="EMBL" id="KAK2631186.1"/>
    </source>
</evidence>
<accession>A0AAD9WGR3</accession>
<dbReference type="EMBL" id="MU850687">
    <property type="protein sequence ID" value="KAK2631186.1"/>
    <property type="molecule type" value="Genomic_DNA"/>
</dbReference>